<dbReference type="InterPro" id="IPR035979">
    <property type="entry name" value="RBD_domain_sf"/>
</dbReference>
<evidence type="ECO:0000256" key="14">
    <source>
        <dbReference type="SAM" id="MobiDB-lite"/>
    </source>
</evidence>
<evidence type="ECO:0000256" key="3">
    <source>
        <dbReference type="ARBA" id="ARBA00022603"/>
    </source>
</evidence>
<proteinExistence type="predicted"/>
<keyword evidence="3" id="KW-0489">Methyltransferase</keyword>
<dbReference type="InterPro" id="IPR046341">
    <property type="entry name" value="SET_dom_sf"/>
</dbReference>
<dbReference type="GO" id="GO:0003723">
    <property type="term" value="F:RNA binding"/>
    <property type="evidence" value="ECO:0007669"/>
    <property type="project" value="UniProtKB-KW"/>
</dbReference>
<dbReference type="Pfam" id="PF00076">
    <property type="entry name" value="RRM_1"/>
    <property type="match status" value="1"/>
</dbReference>
<dbReference type="Pfam" id="PF00856">
    <property type="entry name" value="SET"/>
    <property type="match status" value="1"/>
</dbReference>
<keyword evidence="4" id="KW-0808">Transferase</keyword>
<comment type="catalytic activity">
    <reaction evidence="12">
        <text>N(6)-methyl-L-lysyl(4)-[histone H3] + S-adenosyl-L-methionine = N(6),N(6)-dimethyl-L-lysyl(4)-[histone H3] + S-adenosyl-L-homocysteine + H(+)</text>
        <dbReference type="Rhea" id="RHEA:60268"/>
        <dbReference type="Rhea" id="RHEA-COMP:15540"/>
        <dbReference type="Rhea" id="RHEA-COMP:15543"/>
        <dbReference type="ChEBI" id="CHEBI:15378"/>
        <dbReference type="ChEBI" id="CHEBI:57856"/>
        <dbReference type="ChEBI" id="CHEBI:59789"/>
        <dbReference type="ChEBI" id="CHEBI:61929"/>
        <dbReference type="ChEBI" id="CHEBI:61976"/>
    </reaction>
</comment>
<comment type="catalytic activity">
    <reaction evidence="13">
        <text>N(6),N(6)-dimethyl-L-lysyl(4)-[histone H3] + S-adenosyl-L-methionine = N(6),N(6),N(6)-trimethyl-L-lysyl(4)-[histone H3] + S-adenosyl-L-homocysteine + H(+)</text>
        <dbReference type="Rhea" id="RHEA:60272"/>
        <dbReference type="Rhea" id="RHEA-COMP:15537"/>
        <dbReference type="Rhea" id="RHEA-COMP:15540"/>
        <dbReference type="ChEBI" id="CHEBI:15378"/>
        <dbReference type="ChEBI" id="CHEBI:57856"/>
        <dbReference type="ChEBI" id="CHEBI:59789"/>
        <dbReference type="ChEBI" id="CHEBI:61961"/>
        <dbReference type="ChEBI" id="CHEBI:61976"/>
    </reaction>
</comment>
<feature type="compositionally biased region" description="Basic residues" evidence="14">
    <location>
        <begin position="481"/>
        <end position="499"/>
    </location>
</feature>
<dbReference type="InterPro" id="IPR003616">
    <property type="entry name" value="Post-SET_dom"/>
</dbReference>
<evidence type="ECO:0000256" key="12">
    <source>
        <dbReference type="ARBA" id="ARBA00047583"/>
    </source>
</evidence>
<evidence type="ECO:0000256" key="9">
    <source>
        <dbReference type="ARBA" id="ARBA00023163"/>
    </source>
</evidence>
<feature type="region of interest" description="Disordered" evidence="14">
    <location>
        <begin position="29"/>
        <end position="55"/>
    </location>
</feature>
<reference evidence="17" key="1">
    <citation type="submission" date="2021-02" db="EMBL/GenBank/DDBJ databases">
        <authorList>
            <person name="Nowell W R."/>
        </authorList>
    </citation>
    <scope>NUCLEOTIDE SEQUENCE</scope>
    <source>
        <strain evidence="17">Ploen Becks lab</strain>
    </source>
</reference>
<evidence type="ECO:0000256" key="4">
    <source>
        <dbReference type="ARBA" id="ARBA00022679"/>
    </source>
</evidence>
<feature type="compositionally biased region" description="Pro residues" evidence="14">
    <location>
        <begin position="274"/>
        <end position="283"/>
    </location>
</feature>
<dbReference type="CDD" id="cd19169">
    <property type="entry name" value="SET_SETD1"/>
    <property type="match status" value="1"/>
</dbReference>
<feature type="compositionally biased region" description="Basic and acidic residues" evidence="14">
    <location>
        <begin position="718"/>
        <end position="749"/>
    </location>
</feature>
<evidence type="ECO:0000256" key="2">
    <source>
        <dbReference type="ARBA" id="ARBA00012182"/>
    </source>
</evidence>
<dbReference type="SMART" id="SM00508">
    <property type="entry name" value="PostSET"/>
    <property type="match status" value="1"/>
</dbReference>
<dbReference type="PROSITE" id="PS50868">
    <property type="entry name" value="POST_SET"/>
    <property type="match status" value="1"/>
</dbReference>
<keyword evidence="10" id="KW-0539">Nucleus</keyword>
<dbReference type="PROSITE" id="PS50280">
    <property type="entry name" value="SET"/>
    <property type="match status" value="1"/>
</dbReference>
<evidence type="ECO:0000256" key="6">
    <source>
        <dbReference type="ARBA" id="ARBA00022853"/>
    </source>
</evidence>
<dbReference type="InterPro" id="IPR044570">
    <property type="entry name" value="Set1-like"/>
</dbReference>
<dbReference type="Gene3D" id="2.170.270.10">
    <property type="entry name" value="SET domain"/>
    <property type="match status" value="1"/>
</dbReference>
<dbReference type="AlphaFoldDB" id="A0A813MWN2"/>
<keyword evidence="18" id="KW-1185">Reference proteome</keyword>
<keyword evidence="9" id="KW-0804">Transcription</keyword>
<dbReference type="SMART" id="SM00360">
    <property type="entry name" value="RRM"/>
    <property type="match status" value="1"/>
</dbReference>
<dbReference type="GO" id="GO:0140999">
    <property type="term" value="F:histone H3K4 trimethyltransferase activity"/>
    <property type="evidence" value="ECO:0007669"/>
    <property type="project" value="UniProtKB-EC"/>
</dbReference>
<dbReference type="Gene3D" id="3.30.70.330">
    <property type="match status" value="1"/>
</dbReference>
<accession>A0A813MWN2</accession>
<gene>
    <name evidence="17" type="ORF">OXX778_LOCUS2565</name>
</gene>
<dbReference type="InterPro" id="IPR024657">
    <property type="entry name" value="COMPASS_Set1_N-SET"/>
</dbReference>
<sequence length="1238" mass="142961">MNNSQDLNHQHHHKGPLYLHRSRTITDEYASQSQLSTSSQASTSSPLIAPTIPINDNFTDRPKDPRLFCSQLIKKKRNYHLDPLDLPLPRFKVDHHWVGPVPSKEVTFANLNDNIDQKFLHDMCAKYGDIIECRIYYHPKNRKHLGLAKCIFATEKSARECCDTLNDTTKMGNKMSVFLDTMGIERAKMVDQLCLPPQPVIIQPPIIPAPRPPSPSLDLTSRATSLETRLASIFNVNFSAPSNLPSSLIPNTTFSINTPPTPILPSAPTSSHTLPPPPPPPSSTLPKLNKQLIKDKSLSLIVNELKQVIKSDLTRKYFEHSSFKLIDDWHSNLKPMVQNSNFVPLLMSTAPPNRSFNIKYNQSNNLPTNIQAPIERKRPTTPPSPRRHMPQPDRNNNNRVVDKKSESTSDWSSTSSSSSRSTSRSRSRSRKRYYKKSYRHKRSYTRSRSRSSSYRKRSRRYSRSRSRSRTRSRDRYYGYKSKYRKRYSRSRSRTRRRTRTPPIRSKYTPRRRRSSSSWDSPIRRTSKTHEKYETRVKTPEIPNNNLIVVKNVNSDLNEKKISDCDLVNDSCTSKTNEINLPCEEPIEKICQQNEQIVLVTQNDDKIECDVKTENTPLPEPIGAAVEDEKIQEDKKDDCNLNEDLNEMEENISTIDSIIDLVIKQTSDKQQLINIVKQEVMEVEQLSEECKINESLEIPVASILVDTLKKEKKIKKEKKPKEPKEKKEKKPKEPKEKKEKILKSKSKKLDNSNNNNSTDCNKNENLIVKKSSPLLISTLLERQDNLKKQQFLLMKQKDSSEGVRILDTRIQDQIWEEHFYTPKMSWIKNEQEEKIQQEEQQVQQQQQPEQEQQQEIKLEIIPEKPKSLSRELVNLLPPPVCKTEAKLNIINNNNNNNNSINNTLGKNKIKKFSKRTRIEDDDILRQFLNGGLDQEDLNYIKKVYDELIDQENLELNNNNQQDKDLRNLVKKLKFSEKSYCYQDQSVVDCARTRVYKKLTREEKSRYSETVNGLRQNYLAPTTNTSLQLSGSSTSLSSSGSNLTNEVISNHVTSDVLLELGSNPVSSVSSAREARSLQRKLMAYNDIHDFFKFSQLKLRKKPLKFCKSDIHDWGLFALETIGPEEFVIEYVGETIRQSVADHREKCYNAQGIGSSYMFRIDQDTIVDATKCGNLSRFINHSCDPNCYAKIITIEGQKKIVIYSRREIKRNEEITYDYKFPLEDTKIPCRCGTSNCKGTLN</sequence>
<dbReference type="InterPro" id="IPR000504">
    <property type="entry name" value="RRM_dom"/>
</dbReference>
<dbReference type="GO" id="GO:0032259">
    <property type="term" value="P:methylation"/>
    <property type="evidence" value="ECO:0007669"/>
    <property type="project" value="UniProtKB-KW"/>
</dbReference>
<dbReference type="Proteomes" id="UP000663879">
    <property type="component" value="Unassembled WGS sequence"/>
</dbReference>
<evidence type="ECO:0000313" key="17">
    <source>
        <dbReference type="EMBL" id="CAF0726726.1"/>
    </source>
</evidence>
<evidence type="ECO:0000256" key="5">
    <source>
        <dbReference type="ARBA" id="ARBA00022691"/>
    </source>
</evidence>
<keyword evidence="6" id="KW-0156">Chromatin regulator</keyword>
<comment type="subcellular location">
    <subcellularLocation>
        <location evidence="1">Nucleus</location>
    </subcellularLocation>
</comment>
<dbReference type="SMART" id="SM00317">
    <property type="entry name" value="SET"/>
    <property type="match status" value="1"/>
</dbReference>
<evidence type="ECO:0000256" key="13">
    <source>
        <dbReference type="ARBA" id="ARBA00049129"/>
    </source>
</evidence>
<dbReference type="GO" id="GO:0048188">
    <property type="term" value="C:Set1C/COMPASS complex"/>
    <property type="evidence" value="ECO:0007669"/>
    <property type="project" value="InterPro"/>
</dbReference>
<evidence type="ECO:0000256" key="1">
    <source>
        <dbReference type="ARBA" id="ARBA00004123"/>
    </source>
</evidence>
<feature type="region of interest" description="Disordered" evidence="14">
    <location>
        <begin position="711"/>
        <end position="761"/>
    </location>
</feature>
<protein>
    <recommendedName>
        <fullName evidence="2">[histone H3]-lysine(4) N-trimethyltransferase</fullName>
        <ecNumber evidence="2">2.1.1.354</ecNumber>
    </recommendedName>
</protein>
<dbReference type="EMBL" id="CAJNOC010000203">
    <property type="protein sequence ID" value="CAF0726726.1"/>
    <property type="molecule type" value="Genomic_DNA"/>
</dbReference>
<evidence type="ECO:0000259" key="16">
    <source>
        <dbReference type="PROSITE" id="PS50868"/>
    </source>
</evidence>
<feature type="region of interest" description="Disordered" evidence="14">
    <location>
        <begin position="259"/>
        <end position="285"/>
    </location>
</feature>
<comment type="catalytic activity">
    <reaction evidence="11">
        <text>L-lysyl(4)-[histone H3] + 3 S-adenosyl-L-methionine = N(6),N(6),N(6)-trimethyl-L-lysyl(4)-[histone H3] + 3 S-adenosyl-L-homocysteine + 3 H(+)</text>
        <dbReference type="Rhea" id="RHEA:60260"/>
        <dbReference type="Rhea" id="RHEA-COMP:15537"/>
        <dbReference type="Rhea" id="RHEA-COMP:15547"/>
        <dbReference type="ChEBI" id="CHEBI:15378"/>
        <dbReference type="ChEBI" id="CHEBI:29969"/>
        <dbReference type="ChEBI" id="CHEBI:57856"/>
        <dbReference type="ChEBI" id="CHEBI:59789"/>
        <dbReference type="ChEBI" id="CHEBI:61961"/>
        <dbReference type="EC" id="2.1.1.354"/>
    </reaction>
</comment>
<feature type="compositionally biased region" description="Low complexity" evidence="14">
    <location>
        <begin position="30"/>
        <end position="45"/>
    </location>
</feature>
<dbReference type="InterPro" id="IPR001214">
    <property type="entry name" value="SET_dom"/>
</dbReference>
<dbReference type="InterPro" id="IPR012677">
    <property type="entry name" value="Nucleotide-bd_a/b_plait_sf"/>
</dbReference>
<evidence type="ECO:0000259" key="15">
    <source>
        <dbReference type="PROSITE" id="PS50280"/>
    </source>
</evidence>
<feature type="compositionally biased region" description="Low complexity" evidence="14">
    <location>
        <begin position="408"/>
        <end position="422"/>
    </location>
</feature>
<feature type="compositionally biased region" description="Polar residues" evidence="14">
    <location>
        <begin position="356"/>
        <end position="371"/>
    </location>
</feature>
<dbReference type="SUPFAM" id="SSF54928">
    <property type="entry name" value="RNA-binding domain, RBD"/>
    <property type="match status" value="1"/>
</dbReference>
<dbReference type="SMART" id="SM01291">
    <property type="entry name" value="N-SET"/>
    <property type="match status" value="1"/>
</dbReference>
<keyword evidence="8" id="KW-0805">Transcription regulation</keyword>
<feature type="domain" description="SET" evidence="15">
    <location>
        <begin position="1099"/>
        <end position="1216"/>
    </location>
</feature>
<dbReference type="OrthoDB" id="308383at2759"/>
<feature type="compositionally biased region" description="Basic residues" evidence="14">
    <location>
        <begin position="423"/>
        <end position="470"/>
    </location>
</feature>
<dbReference type="InterPro" id="IPR037841">
    <property type="entry name" value="SET_SETD1A/B"/>
</dbReference>
<feature type="region of interest" description="Disordered" evidence="14">
    <location>
        <begin position="356"/>
        <end position="535"/>
    </location>
</feature>
<evidence type="ECO:0000313" key="18">
    <source>
        <dbReference type="Proteomes" id="UP000663879"/>
    </source>
</evidence>
<dbReference type="SUPFAM" id="SSF82199">
    <property type="entry name" value="SET domain"/>
    <property type="match status" value="1"/>
</dbReference>
<evidence type="ECO:0000256" key="8">
    <source>
        <dbReference type="ARBA" id="ARBA00023015"/>
    </source>
</evidence>
<feature type="domain" description="Post-SET" evidence="16">
    <location>
        <begin position="1222"/>
        <end position="1238"/>
    </location>
</feature>
<evidence type="ECO:0000256" key="7">
    <source>
        <dbReference type="ARBA" id="ARBA00022884"/>
    </source>
</evidence>
<evidence type="ECO:0000256" key="10">
    <source>
        <dbReference type="ARBA" id="ARBA00023242"/>
    </source>
</evidence>
<keyword evidence="5" id="KW-0949">S-adenosyl-L-methionine</keyword>
<name>A0A813MWN2_9BILA</name>
<comment type="caution">
    <text evidence="17">The sequence shown here is derived from an EMBL/GenBank/DDBJ whole genome shotgun (WGS) entry which is preliminary data.</text>
</comment>
<keyword evidence="7" id="KW-0694">RNA-binding</keyword>
<dbReference type="PANTHER" id="PTHR45814">
    <property type="entry name" value="HISTONE-LYSINE N-METHYLTRANSFERASE SETD1"/>
    <property type="match status" value="1"/>
</dbReference>
<feature type="compositionally biased region" description="Low complexity" evidence="14">
    <location>
        <begin position="750"/>
        <end position="761"/>
    </location>
</feature>
<dbReference type="PANTHER" id="PTHR45814:SF2">
    <property type="entry name" value="HISTONE-LYSINE N-METHYLTRANSFERASE SETD1"/>
    <property type="match status" value="1"/>
</dbReference>
<dbReference type="EC" id="2.1.1.354" evidence="2"/>
<organism evidence="17 18">
    <name type="scientific">Brachionus calyciflorus</name>
    <dbReference type="NCBI Taxonomy" id="104777"/>
    <lineage>
        <taxon>Eukaryota</taxon>
        <taxon>Metazoa</taxon>
        <taxon>Spiralia</taxon>
        <taxon>Gnathifera</taxon>
        <taxon>Rotifera</taxon>
        <taxon>Eurotatoria</taxon>
        <taxon>Monogononta</taxon>
        <taxon>Pseudotrocha</taxon>
        <taxon>Ploima</taxon>
        <taxon>Brachionidae</taxon>
        <taxon>Brachionus</taxon>
    </lineage>
</organism>
<evidence type="ECO:0000256" key="11">
    <source>
        <dbReference type="ARBA" id="ARBA00047571"/>
    </source>
</evidence>